<proteinExistence type="predicted"/>
<dbReference type="AlphaFoldDB" id="A0A1F7USL0"/>
<keyword evidence="2" id="KW-0812">Transmembrane</keyword>
<accession>A0A1F7USL0</accession>
<sequence length="139" mass="15104">MTYQILTCPNCGGRGCPTCQNTGKVRVSSEQLQKIKTLAKQLGQSPLASSPHSGSDRMDSPGMKTPAWTANLSGVIAWSILAILSGAAAASWYWLKSFKPFLLGLGALLTLIGTRFAWKQPFFQLQEPDDFITAIKRLT</sequence>
<gene>
    <name evidence="3" type="ORF">A2936_02100</name>
</gene>
<organism evidence="3 4">
    <name type="scientific">Candidatus Uhrbacteria bacterium RIFCSPLOWO2_01_FULL_47_25</name>
    <dbReference type="NCBI Taxonomy" id="1802402"/>
    <lineage>
        <taxon>Bacteria</taxon>
        <taxon>Candidatus Uhriibacteriota</taxon>
    </lineage>
</organism>
<dbReference type="Proteomes" id="UP000176846">
    <property type="component" value="Unassembled WGS sequence"/>
</dbReference>
<reference evidence="3 4" key="1">
    <citation type="journal article" date="2016" name="Nat. Commun.">
        <title>Thousands of microbial genomes shed light on interconnected biogeochemical processes in an aquifer system.</title>
        <authorList>
            <person name="Anantharaman K."/>
            <person name="Brown C.T."/>
            <person name="Hug L.A."/>
            <person name="Sharon I."/>
            <person name="Castelle C.J."/>
            <person name="Probst A.J."/>
            <person name="Thomas B.C."/>
            <person name="Singh A."/>
            <person name="Wilkins M.J."/>
            <person name="Karaoz U."/>
            <person name="Brodie E.L."/>
            <person name="Williams K.H."/>
            <person name="Hubbard S.S."/>
            <person name="Banfield J.F."/>
        </authorList>
    </citation>
    <scope>NUCLEOTIDE SEQUENCE [LARGE SCALE GENOMIC DNA]</scope>
</reference>
<keyword evidence="2" id="KW-1133">Transmembrane helix</keyword>
<feature type="compositionally biased region" description="Polar residues" evidence="1">
    <location>
        <begin position="42"/>
        <end position="53"/>
    </location>
</feature>
<feature type="transmembrane region" description="Helical" evidence="2">
    <location>
        <begin position="101"/>
        <end position="118"/>
    </location>
</feature>
<feature type="region of interest" description="Disordered" evidence="1">
    <location>
        <begin position="40"/>
        <end position="61"/>
    </location>
</feature>
<comment type="caution">
    <text evidence="3">The sequence shown here is derived from an EMBL/GenBank/DDBJ whole genome shotgun (WGS) entry which is preliminary data.</text>
</comment>
<evidence type="ECO:0000256" key="1">
    <source>
        <dbReference type="SAM" id="MobiDB-lite"/>
    </source>
</evidence>
<dbReference type="EMBL" id="MGEK01000031">
    <property type="protein sequence ID" value="OGL81293.1"/>
    <property type="molecule type" value="Genomic_DNA"/>
</dbReference>
<evidence type="ECO:0000256" key="2">
    <source>
        <dbReference type="SAM" id="Phobius"/>
    </source>
</evidence>
<name>A0A1F7USL0_9BACT</name>
<protein>
    <submittedName>
        <fullName evidence="3">Uncharacterized protein</fullName>
    </submittedName>
</protein>
<evidence type="ECO:0000313" key="3">
    <source>
        <dbReference type="EMBL" id="OGL81293.1"/>
    </source>
</evidence>
<feature type="transmembrane region" description="Helical" evidence="2">
    <location>
        <begin position="72"/>
        <end position="95"/>
    </location>
</feature>
<keyword evidence="2" id="KW-0472">Membrane</keyword>
<evidence type="ECO:0000313" key="4">
    <source>
        <dbReference type="Proteomes" id="UP000176846"/>
    </source>
</evidence>